<proteinExistence type="predicted"/>
<dbReference type="Proteomes" id="UP000325579">
    <property type="component" value="Unassembled WGS sequence"/>
</dbReference>
<gene>
    <name evidence="2" type="ORF">BDV37DRAFT_282181</name>
</gene>
<dbReference type="GeneID" id="43671670"/>
<feature type="signal peptide" evidence="1">
    <location>
        <begin position="1"/>
        <end position="17"/>
    </location>
</feature>
<feature type="chain" id="PRO_5024793315" evidence="1">
    <location>
        <begin position="18"/>
        <end position="93"/>
    </location>
</feature>
<dbReference type="OrthoDB" id="10448758at2759"/>
<dbReference type="RefSeq" id="XP_031942545.1">
    <property type="nucleotide sequence ID" value="XM_032086979.1"/>
</dbReference>
<name>A0A5N7DFK1_9EURO</name>
<reference evidence="2 3" key="1">
    <citation type="submission" date="2019-04" db="EMBL/GenBank/DDBJ databases">
        <authorList>
            <consortium name="DOE Joint Genome Institute"/>
            <person name="Mondo S."/>
            <person name="Kjaerbolling I."/>
            <person name="Vesth T."/>
            <person name="Frisvad J.C."/>
            <person name="Nybo J.L."/>
            <person name="Theobald S."/>
            <person name="Kildgaard S."/>
            <person name="Isbrandt T."/>
            <person name="Kuo A."/>
            <person name="Sato A."/>
            <person name="Lyhne E.K."/>
            <person name="Kogle M.E."/>
            <person name="Wiebenga A."/>
            <person name="Kun R.S."/>
            <person name="Lubbers R.J."/>
            <person name="Makela M.R."/>
            <person name="Barry K."/>
            <person name="Chovatia M."/>
            <person name="Clum A."/>
            <person name="Daum C."/>
            <person name="Haridas S."/>
            <person name="He G."/>
            <person name="LaButti K."/>
            <person name="Lipzen A."/>
            <person name="Riley R."/>
            <person name="Salamov A."/>
            <person name="Simmons B.A."/>
            <person name="Magnuson J.K."/>
            <person name="Henrissat B."/>
            <person name="Mortensen U.H."/>
            <person name="Larsen T.O."/>
            <person name="Devries R.P."/>
            <person name="Grigoriev I.V."/>
            <person name="Machida M."/>
            <person name="Baker S.E."/>
            <person name="Andersen M.R."/>
            <person name="Cantor M.N."/>
            <person name="Hua S.X."/>
        </authorList>
    </citation>
    <scope>NUCLEOTIDE SEQUENCE [LARGE SCALE GENOMIC DNA]</scope>
    <source>
        <strain evidence="2 3">CBS 119388</strain>
    </source>
</reference>
<accession>A0A5N7DFK1</accession>
<keyword evidence="3" id="KW-1185">Reference proteome</keyword>
<evidence type="ECO:0000313" key="2">
    <source>
        <dbReference type="EMBL" id="KAE8405226.1"/>
    </source>
</evidence>
<sequence>MKIQLLLSVMTLGLALGEPIPKQALSQRQTDNTCPKMSCTEFSSRRYRLSEYISSFYRNAYHGKVSDDTEKQVEKIRADIKKLEACRPKDCGA</sequence>
<evidence type="ECO:0000313" key="3">
    <source>
        <dbReference type="Proteomes" id="UP000325579"/>
    </source>
</evidence>
<organism evidence="2 3">
    <name type="scientific">Aspergillus pseudonomiae</name>
    <dbReference type="NCBI Taxonomy" id="1506151"/>
    <lineage>
        <taxon>Eukaryota</taxon>
        <taxon>Fungi</taxon>
        <taxon>Dikarya</taxon>
        <taxon>Ascomycota</taxon>
        <taxon>Pezizomycotina</taxon>
        <taxon>Eurotiomycetes</taxon>
        <taxon>Eurotiomycetidae</taxon>
        <taxon>Eurotiales</taxon>
        <taxon>Aspergillaceae</taxon>
        <taxon>Aspergillus</taxon>
        <taxon>Aspergillus subgen. Circumdati</taxon>
    </lineage>
</organism>
<keyword evidence="1" id="KW-0732">Signal</keyword>
<evidence type="ECO:0000256" key="1">
    <source>
        <dbReference type="SAM" id="SignalP"/>
    </source>
</evidence>
<dbReference type="AlphaFoldDB" id="A0A5N7DFK1"/>
<dbReference type="EMBL" id="ML736762">
    <property type="protein sequence ID" value="KAE8405226.1"/>
    <property type="molecule type" value="Genomic_DNA"/>
</dbReference>
<protein>
    <submittedName>
        <fullName evidence="2">Uncharacterized protein</fullName>
    </submittedName>
</protein>